<organism evidence="2 3">
    <name type="scientific">Pseudomonas synxantha</name>
    <dbReference type="NCBI Taxonomy" id="47883"/>
    <lineage>
        <taxon>Bacteria</taxon>
        <taxon>Pseudomonadati</taxon>
        <taxon>Pseudomonadota</taxon>
        <taxon>Gammaproteobacteria</taxon>
        <taxon>Pseudomonadales</taxon>
        <taxon>Pseudomonadaceae</taxon>
        <taxon>Pseudomonas</taxon>
    </lineage>
</organism>
<sequence length="106" mass="11661">MPRRNGIAKTILSSSLLGLVVTSPFVLADNTKGVTELLRGGYEIKAAYQAPGHVSLEHFLILQKGSSAFQCVTYGIQPQPRFHNYSNTYSCVDVQDLIPVQPKIQQ</sequence>
<evidence type="ECO:0000313" key="2">
    <source>
        <dbReference type="EMBL" id="MBI6562984.1"/>
    </source>
</evidence>
<protein>
    <recommendedName>
        <fullName evidence="4">DUF2790 domain-containing protein</fullName>
    </recommendedName>
</protein>
<feature type="chain" id="PRO_5045521786" description="DUF2790 domain-containing protein" evidence="1">
    <location>
        <begin position="29"/>
        <end position="106"/>
    </location>
</feature>
<keyword evidence="1" id="KW-0732">Signal</keyword>
<gene>
    <name evidence="2" type="ORF">YA0852_02495</name>
</gene>
<evidence type="ECO:0008006" key="4">
    <source>
        <dbReference type="Google" id="ProtNLM"/>
    </source>
</evidence>
<dbReference type="Proteomes" id="UP000648914">
    <property type="component" value="Unassembled WGS sequence"/>
</dbReference>
<comment type="caution">
    <text evidence="2">The sequence shown here is derived from an EMBL/GenBank/DDBJ whole genome shotgun (WGS) entry which is preliminary data.</text>
</comment>
<keyword evidence="3" id="KW-1185">Reference proteome</keyword>
<proteinExistence type="predicted"/>
<dbReference type="EMBL" id="JAEILG010000005">
    <property type="protein sequence ID" value="MBI6562984.1"/>
    <property type="molecule type" value="Genomic_DNA"/>
</dbReference>
<feature type="signal peptide" evidence="1">
    <location>
        <begin position="1"/>
        <end position="28"/>
    </location>
</feature>
<accession>A0ABS0UBN2</accession>
<reference evidence="2 3" key="1">
    <citation type="submission" date="2020-12" db="EMBL/GenBank/DDBJ databases">
        <title>Comparative genomic insights into the epidemiology and virulence of plant pathogenic Pseudomonads from Turkey.</title>
        <authorList>
            <person name="Dillon M."/>
            <person name="Ruiz-Bedoya T."/>
            <person name="Bendalovic-Torma C."/>
            <person name="Guttman K.M."/>
            <person name="Kwak H."/>
            <person name="Middleton M.A."/>
            <person name="Wang P.W."/>
            <person name="Horuz S."/>
            <person name="Aysan Y."/>
            <person name="Guttman D.S."/>
        </authorList>
    </citation>
    <scope>NUCLEOTIDE SEQUENCE [LARGE SCALE GENOMIC DNA]</scope>
    <source>
        <strain evidence="2 3">S5_IA_2b</strain>
    </source>
</reference>
<evidence type="ECO:0000313" key="3">
    <source>
        <dbReference type="Proteomes" id="UP000648914"/>
    </source>
</evidence>
<evidence type="ECO:0000256" key="1">
    <source>
        <dbReference type="SAM" id="SignalP"/>
    </source>
</evidence>
<name>A0ABS0UBN2_9PSED</name>